<dbReference type="Gramene" id="TuG1812G0600002297.01.T01">
    <property type="protein sequence ID" value="TuG1812G0600002297.01.T01.cds341214"/>
    <property type="gene ID" value="TuG1812G0600002297.01"/>
</dbReference>
<evidence type="ECO:0000313" key="2">
    <source>
        <dbReference type="EnsemblPlants" id="TuG1812G0600002297.01.T01.cds341214"/>
    </source>
</evidence>
<evidence type="ECO:0000256" key="1">
    <source>
        <dbReference type="SAM" id="MobiDB-lite"/>
    </source>
</evidence>
<reference evidence="3" key="1">
    <citation type="journal article" date="2013" name="Nature">
        <title>Draft genome of the wheat A-genome progenitor Triticum urartu.</title>
        <authorList>
            <person name="Ling H.Q."/>
            <person name="Zhao S."/>
            <person name="Liu D."/>
            <person name="Wang J."/>
            <person name="Sun H."/>
            <person name="Zhang C."/>
            <person name="Fan H."/>
            <person name="Li D."/>
            <person name="Dong L."/>
            <person name="Tao Y."/>
            <person name="Gao C."/>
            <person name="Wu H."/>
            <person name="Li Y."/>
            <person name="Cui Y."/>
            <person name="Guo X."/>
            <person name="Zheng S."/>
            <person name="Wang B."/>
            <person name="Yu K."/>
            <person name="Liang Q."/>
            <person name="Yang W."/>
            <person name="Lou X."/>
            <person name="Chen J."/>
            <person name="Feng M."/>
            <person name="Jian J."/>
            <person name="Zhang X."/>
            <person name="Luo G."/>
            <person name="Jiang Y."/>
            <person name="Liu J."/>
            <person name="Wang Z."/>
            <person name="Sha Y."/>
            <person name="Zhang B."/>
            <person name="Wu H."/>
            <person name="Tang D."/>
            <person name="Shen Q."/>
            <person name="Xue P."/>
            <person name="Zou S."/>
            <person name="Wang X."/>
            <person name="Liu X."/>
            <person name="Wang F."/>
            <person name="Yang Y."/>
            <person name="An X."/>
            <person name="Dong Z."/>
            <person name="Zhang K."/>
            <person name="Zhang X."/>
            <person name="Luo M.C."/>
            <person name="Dvorak J."/>
            <person name="Tong Y."/>
            <person name="Wang J."/>
            <person name="Yang H."/>
            <person name="Li Z."/>
            <person name="Wang D."/>
            <person name="Zhang A."/>
            <person name="Wang J."/>
        </authorList>
    </citation>
    <scope>NUCLEOTIDE SEQUENCE</scope>
    <source>
        <strain evidence="3">cv. G1812</strain>
    </source>
</reference>
<protein>
    <submittedName>
        <fullName evidence="2">Uncharacterized protein</fullName>
    </submittedName>
</protein>
<feature type="region of interest" description="Disordered" evidence="1">
    <location>
        <begin position="1"/>
        <end position="24"/>
    </location>
</feature>
<reference evidence="2" key="2">
    <citation type="submission" date="2018-03" db="EMBL/GenBank/DDBJ databases">
        <title>The Triticum urartu genome reveals the dynamic nature of wheat genome evolution.</title>
        <authorList>
            <person name="Ling H."/>
            <person name="Ma B."/>
            <person name="Shi X."/>
            <person name="Liu H."/>
            <person name="Dong L."/>
            <person name="Sun H."/>
            <person name="Cao Y."/>
            <person name="Gao Q."/>
            <person name="Zheng S."/>
            <person name="Li Y."/>
            <person name="Yu Y."/>
            <person name="Du H."/>
            <person name="Qi M."/>
            <person name="Li Y."/>
            <person name="Yu H."/>
            <person name="Cui Y."/>
            <person name="Wang N."/>
            <person name="Chen C."/>
            <person name="Wu H."/>
            <person name="Zhao Y."/>
            <person name="Zhang J."/>
            <person name="Li Y."/>
            <person name="Zhou W."/>
            <person name="Zhang B."/>
            <person name="Hu W."/>
            <person name="Eijk M."/>
            <person name="Tang J."/>
            <person name="Witsenboer H."/>
            <person name="Zhao S."/>
            <person name="Li Z."/>
            <person name="Zhang A."/>
            <person name="Wang D."/>
            <person name="Liang C."/>
        </authorList>
    </citation>
    <scope>NUCLEOTIDE SEQUENCE [LARGE SCALE GENOMIC DNA]</scope>
    <source>
        <strain evidence="2">cv. G1812</strain>
    </source>
</reference>
<keyword evidence="3" id="KW-1185">Reference proteome</keyword>
<accession>A0A8R7QTE9</accession>
<organism evidence="2 3">
    <name type="scientific">Triticum urartu</name>
    <name type="common">Red wild einkorn</name>
    <name type="synonym">Crithodium urartu</name>
    <dbReference type="NCBI Taxonomy" id="4572"/>
    <lineage>
        <taxon>Eukaryota</taxon>
        <taxon>Viridiplantae</taxon>
        <taxon>Streptophyta</taxon>
        <taxon>Embryophyta</taxon>
        <taxon>Tracheophyta</taxon>
        <taxon>Spermatophyta</taxon>
        <taxon>Magnoliopsida</taxon>
        <taxon>Liliopsida</taxon>
        <taxon>Poales</taxon>
        <taxon>Poaceae</taxon>
        <taxon>BOP clade</taxon>
        <taxon>Pooideae</taxon>
        <taxon>Triticodae</taxon>
        <taxon>Triticeae</taxon>
        <taxon>Triticinae</taxon>
        <taxon>Triticum</taxon>
    </lineage>
</organism>
<evidence type="ECO:0000313" key="3">
    <source>
        <dbReference type="Proteomes" id="UP000015106"/>
    </source>
</evidence>
<proteinExistence type="predicted"/>
<reference evidence="2" key="3">
    <citation type="submission" date="2022-06" db="UniProtKB">
        <authorList>
            <consortium name="EnsemblPlants"/>
        </authorList>
    </citation>
    <scope>IDENTIFICATION</scope>
</reference>
<name>A0A8R7QTE9_TRIUA</name>
<sequence length="105" mass="10884">SRRRRPATSSPSPTSFPTGSTPTSWFPGASDLPCFAKFAAVEPPASTSRPCASLLQHLQATRRCAPVLGRSSSGLAGHLPATIAPPDVVQTLLTPQAVHVASSRP</sequence>
<dbReference type="Proteomes" id="UP000015106">
    <property type="component" value="Chromosome 6"/>
</dbReference>
<dbReference type="EnsemblPlants" id="TuG1812G0600002297.01.T01">
    <property type="protein sequence ID" value="TuG1812G0600002297.01.T01.cds341214"/>
    <property type="gene ID" value="TuG1812G0600002297.01"/>
</dbReference>
<feature type="compositionally biased region" description="Low complexity" evidence="1">
    <location>
        <begin position="7"/>
        <end position="24"/>
    </location>
</feature>
<dbReference type="AlphaFoldDB" id="A0A8R7QTE9"/>